<keyword evidence="2" id="KW-0732">Signal</keyword>
<proteinExistence type="predicted"/>
<evidence type="ECO:0000313" key="4">
    <source>
        <dbReference type="Proteomes" id="UP001296104"/>
    </source>
</evidence>
<accession>A0AAI9E7T5</accession>
<sequence>MVRVKVLEILALLCLVTADELPQDRLKDSYGKLRQKRQYKSTLTYLQGSSGSSVDNASTAKSLVSGGQVTPPTEPRATFATPTKIITQITYLRSPEIGTVNAGRSVSLYTHKASDVGPARSGNASFTYAPSGYVPSLRPSRGQLPFANGSCGGPTVNILSASMDWWYTKTYTQIDSTFLIQTGLNNSATGWTLLPASTSFDVTDALAAPTCISSPAFNPRANSTMLKYSCWETPTPIAAATTTVDQTIYKRINQTTAKGTIPDVITTPAPAALTLGRNATITAGTAVVHFSKYEIVSARPSRQRNGQVECAESTTTRALNETFSFPYAGQDPNGTEPAEKGIIGGVHFAFLRAIGAETATPGTFSANPTVVVVVEKVVAASTSSNVRGILPPAPSLLTPTATLPSGLSIAQTAPTQTGIVWVPMTAHIESSEAALDVPTPSVQTANDAGVNANGDSVAKPFKARVGSSDITIDIEVNPTAGQSVATALYDGKTVTATALPQSPESSEDDVGRLLSAIGNVAQHGNVAQAGSMVAGTNPTASAIAGIIGAMPGSSSNNENFESVSNTGSGNSGSENAGGSSIGQVSIGNPGANSGSSGPNAAGGSNGNSNDNTYANSIANSNSDSNSNSNAGPGSNSGSGSRQGSESNSGSGSSKQLPVLNIGSSQITAAIAPGQTVSALVLDGQTAVAGGPAITVGDTRVLLAADATAVVIGSSTTNIGVNGRPEKTPVVRIGDTSVTAEIVGTVLPPALVVAGQTASAGGPAITIDGTAVSLPPGGTGVMIGGSTTNIALATPGVGVGAEMTGPGVLPGAVANIPLITIGSETFTANGATQYNIGGSILTPGGSAVVFGTTVSLSPGATQVIINSQTHALSAPVITPAPLVTIDGTVYAPNVGSTYDIGSQHQLLTPDGQIVASGTTVSLASDGAQVFVNGVALSAGASEPGAYSGDDLATITAPPVLTVDGNAFAPNGATAYIISGELLTPGGAVTMIRPDGSRETISLNSAANKLVTASEGVTGTSLIGLMGASPSGAPVLTINGKTYTAVSYDAGSGATYLVNGKPLTPGGSVVLTGSDGLETVSLVQDGTALVSIRSGTTTTSQIPGAYRVLPTAAPILTIGGERFNAINNGATYVINGETLTPGGTDTVVISGHSFVVTLFPHATMLEIQVLGSDSEVISTMFETLFPATMTGTTVYNTRGTTATVGAGATAGSGASATSGNGAVLAGAGSSLAIELSVVSLALGSLALAIWL</sequence>
<evidence type="ECO:0000256" key="2">
    <source>
        <dbReference type="SAM" id="SignalP"/>
    </source>
</evidence>
<dbReference type="EMBL" id="CAVMBE010000015">
    <property type="protein sequence ID" value="CAK3949546.1"/>
    <property type="molecule type" value="Genomic_DNA"/>
</dbReference>
<comment type="caution">
    <text evidence="3">The sequence shown here is derived from an EMBL/GenBank/DDBJ whole genome shotgun (WGS) entry which is preliminary data.</text>
</comment>
<evidence type="ECO:0000256" key="1">
    <source>
        <dbReference type="SAM" id="MobiDB-lite"/>
    </source>
</evidence>
<dbReference type="Proteomes" id="UP001296104">
    <property type="component" value="Unassembled WGS sequence"/>
</dbReference>
<name>A0AAI9E7T5_9PEZI</name>
<dbReference type="AlphaFoldDB" id="A0AAI9E7T5"/>
<reference evidence="3" key="1">
    <citation type="submission" date="2023-11" db="EMBL/GenBank/DDBJ databases">
        <authorList>
            <person name="Alioto T."/>
            <person name="Alioto T."/>
            <person name="Gomez Garrido J."/>
        </authorList>
    </citation>
    <scope>NUCLEOTIDE SEQUENCE</scope>
</reference>
<feature type="signal peptide" evidence="2">
    <location>
        <begin position="1"/>
        <end position="18"/>
    </location>
</feature>
<gene>
    <name evidence="3" type="ORF">LECACI_7A003244</name>
</gene>
<feature type="chain" id="PRO_5042491879" evidence="2">
    <location>
        <begin position="19"/>
        <end position="1249"/>
    </location>
</feature>
<feature type="compositionally biased region" description="Low complexity" evidence="1">
    <location>
        <begin position="557"/>
        <end position="653"/>
    </location>
</feature>
<evidence type="ECO:0000313" key="3">
    <source>
        <dbReference type="EMBL" id="CAK3949546.1"/>
    </source>
</evidence>
<organism evidence="3 4">
    <name type="scientific">Lecanosticta acicola</name>
    <dbReference type="NCBI Taxonomy" id="111012"/>
    <lineage>
        <taxon>Eukaryota</taxon>
        <taxon>Fungi</taxon>
        <taxon>Dikarya</taxon>
        <taxon>Ascomycota</taxon>
        <taxon>Pezizomycotina</taxon>
        <taxon>Dothideomycetes</taxon>
        <taxon>Dothideomycetidae</taxon>
        <taxon>Mycosphaerellales</taxon>
        <taxon>Mycosphaerellaceae</taxon>
        <taxon>Lecanosticta</taxon>
    </lineage>
</organism>
<protein>
    <submittedName>
        <fullName evidence="3">Uncharacterized protein</fullName>
    </submittedName>
</protein>
<feature type="region of interest" description="Disordered" evidence="1">
    <location>
        <begin position="557"/>
        <end position="656"/>
    </location>
</feature>
<keyword evidence="4" id="KW-1185">Reference proteome</keyword>